<dbReference type="STRING" id="1077675.BCR22_09945"/>
<sequence length="170" mass="19872">MIIVPTKKSLPLFNEFPVSTNTLSSTERSFFSWHANYFTLDRKKILVLVNDLSFSPIVLADINAKNSPQLSLYIKEGIEHVFSYSTDKSYQIKKYFLRAGRMEISYAYNRAVMSINNNMIQLLKSYPENIDQRLRLQISEMEFLANIPYRSMTPEYSFSTEVVKKELEKL</sequence>
<dbReference type="InterPro" id="IPR053864">
    <property type="entry name" value="DUF6933"/>
</dbReference>
<evidence type="ECO:0000259" key="1">
    <source>
        <dbReference type="Pfam" id="PF22016"/>
    </source>
</evidence>
<name>A0A2W3ZF39_9ENTE</name>
<accession>A0A2W3ZF39</accession>
<protein>
    <recommendedName>
        <fullName evidence="1">DUF6933 domain-containing protein</fullName>
    </recommendedName>
</protein>
<dbReference type="Pfam" id="PF22016">
    <property type="entry name" value="DUF6933"/>
    <property type="match status" value="1"/>
</dbReference>
<keyword evidence="3" id="KW-1185">Reference proteome</keyword>
<proteinExistence type="predicted"/>
<reference evidence="2 3" key="1">
    <citation type="submission" date="2017-11" db="EMBL/GenBank/DDBJ databases">
        <title>Draft genome sequence of Enterococcus plantarum TRW2 strain isolated from lettuce.</title>
        <authorList>
            <person name="Kim E.B."/>
            <person name="Marco M.L."/>
            <person name="Williams T.R."/>
            <person name="You I.H."/>
        </authorList>
    </citation>
    <scope>NUCLEOTIDE SEQUENCE [LARGE SCALE GENOMIC DNA]</scope>
    <source>
        <strain evidence="2 3">TRW2</strain>
    </source>
</reference>
<evidence type="ECO:0000313" key="3">
    <source>
        <dbReference type="Proteomes" id="UP000249828"/>
    </source>
</evidence>
<organism evidence="2 3">
    <name type="scientific">Enterococcus plantarum</name>
    <dbReference type="NCBI Taxonomy" id="1077675"/>
    <lineage>
        <taxon>Bacteria</taxon>
        <taxon>Bacillati</taxon>
        <taxon>Bacillota</taxon>
        <taxon>Bacilli</taxon>
        <taxon>Lactobacillales</taxon>
        <taxon>Enterococcaceae</taxon>
        <taxon>Enterococcus</taxon>
    </lineage>
</organism>
<dbReference type="EMBL" id="PIEU01000001">
    <property type="protein sequence ID" value="PZL78301.1"/>
    <property type="molecule type" value="Genomic_DNA"/>
</dbReference>
<feature type="domain" description="DUF6933" evidence="1">
    <location>
        <begin position="6"/>
        <end position="150"/>
    </location>
</feature>
<gene>
    <name evidence="2" type="ORF">CI088_00605</name>
</gene>
<comment type="caution">
    <text evidence="2">The sequence shown here is derived from an EMBL/GenBank/DDBJ whole genome shotgun (WGS) entry which is preliminary data.</text>
</comment>
<evidence type="ECO:0000313" key="2">
    <source>
        <dbReference type="EMBL" id="PZL78301.1"/>
    </source>
</evidence>
<dbReference type="Proteomes" id="UP000249828">
    <property type="component" value="Unassembled WGS sequence"/>
</dbReference>
<dbReference type="RefSeq" id="WP_111246833.1">
    <property type="nucleotide sequence ID" value="NZ_PIEU01000001.1"/>
</dbReference>
<dbReference type="AlphaFoldDB" id="A0A2W3ZF39"/>